<reference evidence="1 2" key="1">
    <citation type="submission" date="2014-04" db="EMBL/GenBank/DDBJ databases">
        <title>Draft genome sequence of Bacillus azotoformans MEV2011, a (co-) denitrifying strain unable to grow in the presence of oxygen.</title>
        <authorList>
            <person name="Nielsen M."/>
            <person name="Schreiber L."/>
            <person name="Finster K."/>
            <person name="Schramm A."/>
        </authorList>
    </citation>
    <scope>NUCLEOTIDE SEQUENCE [LARGE SCALE GENOMIC DNA]</scope>
    <source>
        <strain evidence="1 2">MEV2011</strain>
    </source>
</reference>
<protein>
    <submittedName>
        <fullName evidence="1">Uncharacterized protein</fullName>
    </submittedName>
</protein>
<dbReference type="AlphaFoldDB" id="A0A072NHR8"/>
<dbReference type="Proteomes" id="UP000027936">
    <property type="component" value="Unassembled WGS sequence"/>
</dbReference>
<dbReference type="PATRIC" id="fig|1348973.3.peg.3933"/>
<dbReference type="EMBL" id="JJRY01000022">
    <property type="protein sequence ID" value="KEF36797.1"/>
    <property type="molecule type" value="Genomic_DNA"/>
</dbReference>
<accession>A0A072NHR8</accession>
<proteinExistence type="predicted"/>
<name>A0A072NHR8_SCHAZ</name>
<evidence type="ECO:0000313" key="2">
    <source>
        <dbReference type="Proteomes" id="UP000027936"/>
    </source>
</evidence>
<evidence type="ECO:0000313" key="1">
    <source>
        <dbReference type="EMBL" id="KEF36797.1"/>
    </source>
</evidence>
<sequence length="37" mass="4506">MEQTYESLITEYSLELNRALTTKELEFVQWLVERIND</sequence>
<organism evidence="1 2">
    <name type="scientific">Schinkia azotoformans MEV2011</name>
    <dbReference type="NCBI Taxonomy" id="1348973"/>
    <lineage>
        <taxon>Bacteria</taxon>
        <taxon>Bacillati</taxon>
        <taxon>Bacillota</taxon>
        <taxon>Bacilli</taxon>
        <taxon>Bacillales</taxon>
        <taxon>Bacillaceae</taxon>
        <taxon>Calidifontibacillus/Schinkia group</taxon>
        <taxon>Schinkia</taxon>
    </lineage>
</organism>
<comment type="caution">
    <text evidence="1">The sequence shown here is derived from an EMBL/GenBank/DDBJ whole genome shotgun (WGS) entry which is preliminary data.</text>
</comment>
<gene>
    <name evidence="1" type="ORF">M670_04049</name>
</gene>